<keyword evidence="2" id="KW-1185">Reference proteome</keyword>
<sequence length="143" mass="16394">METYKYQAEIDALVQQGLKMPEVVKPNDLKGYRFVFSTDMSKSYIPNYIMKPQRAIMNGQRKVDIGGYALSCFTEKDKAIKFYQLLAKNMRNIYKAIGDRISSGIVTNNDGNITIPVSNGHYNLFEFPLCDLSKTFKLEEDKL</sequence>
<reference evidence="1 2" key="1">
    <citation type="submission" date="2019-09" db="EMBL/GenBank/DDBJ databases">
        <title>Distinct polysaccharide growth profiles of human intestinal Prevotella copri isolates.</title>
        <authorList>
            <person name="Fehlner-Peach H."/>
            <person name="Magnabosco C."/>
            <person name="Raghavan V."/>
            <person name="Scher J.U."/>
            <person name="Tett A."/>
            <person name="Cox L.M."/>
            <person name="Gottsegen C."/>
            <person name="Watters A."/>
            <person name="Wiltshire- Gordon J.D."/>
            <person name="Segata N."/>
            <person name="Bonneau R."/>
            <person name="Littman D.R."/>
        </authorList>
    </citation>
    <scope>NUCLEOTIDE SEQUENCE [LARGE SCALE GENOMIC DNA]</scope>
    <source>
        <strain evidence="2">iAQ1173</strain>
    </source>
</reference>
<name>A0A6A7W7R5_9BACT</name>
<organism evidence="1 2">
    <name type="scientific">Segatella copri</name>
    <dbReference type="NCBI Taxonomy" id="165179"/>
    <lineage>
        <taxon>Bacteria</taxon>
        <taxon>Pseudomonadati</taxon>
        <taxon>Bacteroidota</taxon>
        <taxon>Bacteroidia</taxon>
        <taxon>Bacteroidales</taxon>
        <taxon>Prevotellaceae</taxon>
        <taxon>Segatella</taxon>
    </lineage>
</organism>
<comment type="caution">
    <text evidence="1">The sequence shown here is derived from an EMBL/GenBank/DDBJ whole genome shotgun (WGS) entry which is preliminary data.</text>
</comment>
<dbReference type="EMBL" id="VZAD01000003">
    <property type="protein sequence ID" value="MQP10406.1"/>
    <property type="molecule type" value="Genomic_DNA"/>
</dbReference>
<dbReference type="Proteomes" id="UP000384372">
    <property type="component" value="Unassembled WGS sequence"/>
</dbReference>
<protein>
    <submittedName>
        <fullName evidence="1">Uncharacterized protein</fullName>
    </submittedName>
</protein>
<accession>A0A6A7W7R5</accession>
<proteinExistence type="predicted"/>
<dbReference type="RefSeq" id="WP_158462265.1">
    <property type="nucleotide sequence ID" value="NZ_VZAD01000003.1"/>
</dbReference>
<dbReference type="OrthoDB" id="1454151at2"/>
<evidence type="ECO:0000313" key="1">
    <source>
        <dbReference type="EMBL" id="MQP10406.1"/>
    </source>
</evidence>
<evidence type="ECO:0000313" key="2">
    <source>
        <dbReference type="Proteomes" id="UP000384372"/>
    </source>
</evidence>
<gene>
    <name evidence="1" type="ORF">F7D20_00135</name>
</gene>
<dbReference type="AlphaFoldDB" id="A0A6A7W7R5"/>